<dbReference type="PANTHER" id="PTHR21716:SF53">
    <property type="entry name" value="PERMEASE PERM-RELATED"/>
    <property type="match status" value="1"/>
</dbReference>
<keyword evidence="7 8" id="KW-0472">Membrane</keyword>
<gene>
    <name evidence="9" type="ORF">DFR64_0059</name>
</gene>
<proteinExistence type="inferred from homology"/>
<reference evidence="9 10" key="1">
    <citation type="submission" date="2018-08" db="EMBL/GenBank/DDBJ databases">
        <title>Genomic Encyclopedia of Type Strains, Phase IV (KMG-IV): sequencing the most valuable type-strain genomes for metagenomic binning, comparative biology and taxonomic classification.</title>
        <authorList>
            <person name="Goeker M."/>
        </authorList>
    </citation>
    <scope>NUCLEOTIDE SEQUENCE [LARGE SCALE GENOMIC DNA]</scope>
    <source>
        <strain evidence="9 10">DSM 23923</strain>
    </source>
</reference>
<dbReference type="Proteomes" id="UP000256388">
    <property type="component" value="Unassembled WGS sequence"/>
</dbReference>
<evidence type="ECO:0000256" key="8">
    <source>
        <dbReference type="SAM" id="Phobius"/>
    </source>
</evidence>
<dbReference type="GO" id="GO:0055085">
    <property type="term" value="P:transmembrane transport"/>
    <property type="evidence" value="ECO:0007669"/>
    <property type="project" value="TreeGrafter"/>
</dbReference>
<protein>
    <submittedName>
        <fullName evidence="9">Putative PurR-regulated permease PerM</fullName>
    </submittedName>
</protein>
<keyword evidence="5 8" id="KW-0812">Transmembrane</keyword>
<evidence type="ECO:0000256" key="3">
    <source>
        <dbReference type="ARBA" id="ARBA00022448"/>
    </source>
</evidence>
<feature type="transmembrane region" description="Helical" evidence="8">
    <location>
        <begin position="328"/>
        <end position="354"/>
    </location>
</feature>
<feature type="transmembrane region" description="Helical" evidence="8">
    <location>
        <begin position="21"/>
        <end position="38"/>
    </location>
</feature>
<comment type="similarity">
    <text evidence="2">Belongs to the autoinducer-2 exporter (AI-2E) (TC 2.A.86) family.</text>
</comment>
<feature type="transmembrane region" description="Helical" evidence="8">
    <location>
        <begin position="234"/>
        <end position="255"/>
    </location>
</feature>
<organism evidence="9 10">
    <name type="scientific">Pelolinea submarina</name>
    <dbReference type="NCBI Taxonomy" id="913107"/>
    <lineage>
        <taxon>Bacteria</taxon>
        <taxon>Bacillati</taxon>
        <taxon>Chloroflexota</taxon>
        <taxon>Anaerolineae</taxon>
        <taxon>Anaerolineales</taxon>
        <taxon>Anaerolineaceae</taxon>
        <taxon>Pelolinea</taxon>
    </lineage>
</organism>
<keyword evidence="4" id="KW-1003">Cell membrane</keyword>
<comment type="subcellular location">
    <subcellularLocation>
        <location evidence="1">Cell membrane</location>
        <topology evidence="1">Multi-pass membrane protein</topology>
    </subcellularLocation>
</comment>
<feature type="transmembrane region" description="Helical" evidence="8">
    <location>
        <begin position="74"/>
        <end position="96"/>
    </location>
</feature>
<sequence length="411" mass="45389">MSKDENIKTASPKWSPSTKTIVTLLILAAVVALMIRFSSMLNTLVTAVVIGVIFYPLAELISKKTKISWSWSVTIVYIVAVVITFTLLALGGIAIFEQVQNFINFLQDSLVEITNFFNNIPSTIVSVGPFVLDFSYINWDEVSNQLLATIEPALSNLGNVIGGVATGAAGFIGSLFLSMVVSFLILNESGGNRRKIFSINIPGYERDFSILSEKINTIWSTFLRGQGIVYLLRFAMYLIILSVFQVRFLVGMAIVATIGNFIPYIGVAISWITIFLVALLQGSTAFGLDPLTYALIVMGIGWIMDNIYDTFFSPRFMANMLEVHPAAILVGVFVGLSLFGFWGMVLAAPILATLKLLLTYIGRKLLDQDPWEIPSEKEEEDVNLPPLGKALKSISGWTKETYEKIKTKDEE</sequence>
<keyword evidence="6 8" id="KW-1133">Transmembrane helix</keyword>
<keyword evidence="10" id="KW-1185">Reference proteome</keyword>
<evidence type="ECO:0000313" key="10">
    <source>
        <dbReference type="Proteomes" id="UP000256388"/>
    </source>
</evidence>
<accession>A0A3E0AET2</accession>
<feature type="transmembrane region" description="Helical" evidence="8">
    <location>
        <begin position="261"/>
        <end position="279"/>
    </location>
</feature>
<dbReference type="EMBL" id="QUMS01000001">
    <property type="protein sequence ID" value="REG10208.1"/>
    <property type="molecule type" value="Genomic_DNA"/>
</dbReference>
<evidence type="ECO:0000256" key="1">
    <source>
        <dbReference type="ARBA" id="ARBA00004651"/>
    </source>
</evidence>
<dbReference type="PANTHER" id="PTHR21716">
    <property type="entry name" value="TRANSMEMBRANE PROTEIN"/>
    <property type="match status" value="1"/>
</dbReference>
<evidence type="ECO:0000256" key="4">
    <source>
        <dbReference type="ARBA" id="ARBA00022475"/>
    </source>
</evidence>
<evidence type="ECO:0000256" key="2">
    <source>
        <dbReference type="ARBA" id="ARBA00009773"/>
    </source>
</evidence>
<feature type="transmembrane region" description="Helical" evidence="8">
    <location>
        <begin position="291"/>
        <end position="308"/>
    </location>
</feature>
<evidence type="ECO:0000256" key="6">
    <source>
        <dbReference type="ARBA" id="ARBA00022989"/>
    </source>
</evidence>
<evidence type="ECO:0000256" key="5">
    <source>
        <dbReference type="ARBA" id="ARBA00022692"/>
    </source>
</evidence>
<dbReference type="InterPro" id="IPR002549">
    <property type="entry name" value="AI-2E-like"/>
</dbReference>
<name>A0A3E0AET2_9CHLR</name>
<dbReference type="RefSeq" id="WP_116223403.1">
    <property type="nucleotide sequence ID" value="NZ_AP018437.1"/>
</dbReference>
<comment type="caution">
    <text evidence="9">The sequence shown here is derived from an EMBL/GenBank/DDBJ whole genome shotgun (WGS) entry which is preliminary data.</text>
</comment>
<dbReference type="AlphaFoldDB" id="A0A3E0AET2"/>
<keyword evidence="3" id="KW-0813">Transport</keyword>
<feature type="transmembrane region" description="Helical" evidence="8">
    <location>
        <begin position="44"/>
        <end position="62"/>
    </location>
</feature>
<evidence type="ECO:0000313" key="9">
    <source>
        <dbReference type="EMBL" id="REG10208.1"/>
    </source>
</evidence>
<dbReference type="GO" id="GO:0005886">
    <property type="term" value="C:plasma membrane"/>
    <property type="evidence" value="ECO:0007669"/>
    <property type="project" value="UniProtKB-SubCell"/>
</dbReference>
<dbReference type="Pfam" id="PF01594">
    <property type="entry name" value="AI-2E_transport"/>
    <property type="match status" value="1"/>
</dbReference>
<evidence type="ECO:0000256" key="7">
    <source>
        <dbReference type="ARBA" id="ARBA00023136"/>
    </source>
</evidence>
<dbReference type="OrthoDB" id="9793390at2"/>
<feature type="transmembrane region" description="Helical" evidence="8">
    <location>
        <begin position="160"/>
        <end position="186"/>
    </location>
</feature>